<dbReference type="EMBL" id="CBTN010000020">
    <property type="protein sequence ID" value="CDH53844.1"/>
    <property type="molecule type" value="Genomic_DNA"/>
</dbReference>
<organism evidence="2 3">
    <name type="scientific">Lichtheimia corymbifera JMRC:FSU:9682</name>
    <dbReference type="NCBI Taxonomy" id="1263082"/>
    <lineage>
        <taxon>Eukaryota</taxon>
        <taxon>Fungi</taxon>
        <taxon>Fungi incertae sedis</taxon>
        <taxon>Mucoromycota</taxon>
        <taxon>Mucoromycotina</taxon>
        <taxon>Mucoromycetes</taxon>
        <taxon>Mucorales</taxon>
        <taxon>Lichtheimiaceae</taxon>
        <taxon>Lichtheimia</taxon>
    </lineage>
</organism>
<evidence type="ECO:0000313" key="2">
    <source>
        <dbReference type="EMBL" id="CDH53844.1"/>
    </source>
</evidence>
<name>A0A068RUY6_9FUNG</name>
<reference evidence="2" key="1">
    <citation type="submission" date="2013-08" db="EMBL/GenBank/DDBJ databases">
        <title>Gene expansion shapes genome architecture in the human pathogen Lichtheimia corymbifera: an evolutionary genomics analysis in the ancient terrestrial Mucorales (Mucoromycotina).</title>
        <authorList>
            <person name="Schwartze V.U."/>
            <person name="Winter S."/>
            <person name="Shelest E."/>
            <person name="Marcet-Houben M."/>
            <person name="Horn F."/>
            <person name="Wehner S."/>
            <person name="Hoffmann K."/>
            <person name="Riege K."/>
            <person name="Sammeth M."/>
            <person name="Nowrousian M."/>
            <person name="Valiante V."/>
            <person name="Linde J."/>
            <person name="Jacobsen I.D."/>
            <person name="Marz M."/>
            <person name="Brakhage A.A."/>
            <person name="Gabaldon T."/>
            <person name="Bocker S."/>
            <person name="Voigt K."/>
        </authorList>
    </citation>
    <scope>NUCLEOTIDE SEQUENCE [LARGE SCALE GENOMIC DNA]</scope>
    <source>
        <strain evidence="2">FSU 9682</strain>
    </source>
</reference>
<protein>
    <submittedName>
        <fullName evidence="2">Uncharacterized protein</fullName>
    </submittedName>
</protein>
<keyword evidence="1" id="KW-1133">Transmembrane helix</keyword>
<evidence type="ECO:0000256" key="1">
    <source>
        <dbReference type="SAM" id="Phobius"/>
    </source>
</evidence>
<feature type="transmembrane region" description="Helical" evidence="1">
    <location>
        <begin position="27"/>
        <end position="48"/>
    </location>
</feature>
<keyword evidence="1" id="KW-0472">Membrane</keyword>
<sequence>MDEGNNQECSDTITLVDSTLIRLVHCYLTFIVIFGIVALYLALLLSYVPRRIFESGLAGTLYCNSHGNGITFIQYRQLLRWVLTTHISYKWIVSSTATASKQSVHILSLICTYSDIWWFSLLAISLDLLMGVSYQQQLSMSISLGVNKAYPIIW</sequence>
<comment type="caution">
    <text evidence="2">The sequence shown here is derived from an EMBL/GenBank/DDBJ whole genome shotgun (WGS) entry which is preliminary data.</text>
</comment>
<dbReference type="AlphaFoldDB" id="A0A068RUY6"/>
<gene>
    <name evidence="2" type="ORF">LCOR_05154.1</name>
</gene>
<keyword evidence="1" id="KW-0812">Transmembrane</keyword>
<proteinExistence type="predicted"/>
<dbReference type="Proteomes" id="UP000027586">
    <property type="component" value="Unassembled WGS sequence"/>
</dbReference>
<keyword evidence="3" id="KW-1185">Reference proteome</keyword>
<accession>A0A068RUY6</accession>
<dbReference type="VEuPathDB" id="FungiDB:LCOR_05154.1"/>
<evidence type="ECO:0000313" key="3">
    <source>
        <dbReference type="Proteomes" id="UP000027586"/>
    </source>
</evidence>